<comment type="subcellular location">
    <subcellularLocation>
        <location evidence="1">Secreted</location>
    </subcellularLocation>
</comment>
<keyword evidence="3" id="KW-0732">Signal</keyword>
<evidence type="ECO:0000313" key="5">
    <source>
        <dbReference type="EMBL" id="KAF2894337.1"/>
    </source>
</evidence>
<evidence type="ECO:0000256" key="3">
    <source>
        <dbReference type="SAM" id="SignalP"/>
    </source>
</evidence>
<name>A0A8K0D1F6_IGNLU</name>
<dbReference type="Proteomes" id="UP000801492">
    <property type="component" value="Unassembled WGS sequence"/>
</dbReference>
<gene>
    <name evidence="5" type="ORF">ILUMI_11834</name>
</gene>
<dbReference type="GO" id="GO:0005576">
    <property type="term" value="C:extracellular region"/>
    <property type="evidence" value="ECO:0007669"/>
    <property type="project" value="UniProtKB-SubCell"/>
</dbReference>
<keyword evidence="2" id="KW-0964">Secreted</keyword>
<evidence type="ECO:0000256" key="1">
    <source>
        <dbReference type="ARBA" id="ARBA00004613"/>
    </source>
</evidence>
<proteinExistence type="predicted"/>
<sequence>MNYIKLIAFMLLTLCYFHNAKGDTLGGVSPEMWNKKCKTHFEKHGDKAVNIPIYIDGYCERYNCQKYGYEMYGVTTDECKKFKTIPSKCKIVPNKPNEPYPYCCPKLICE</sequence>
<feature type="chain" id="PRO_5035430153" description="Single domain-containing protein" evidence="3">
    <location>
        <begin position="23"/>
        <end position="110"/>
    </location>
</feature>
<accession>A0A8K0D1F6</accession>
<organism evidence="5 6">
    <name type="scientific">Ignelater luminosus</name>
    <name type="common">Cucubano</name>
    <name type="synonym">Pyrophorus luminosus</name>
    <dbReference type="NCBI Taxonomy" id="2038154"/>
    <lineage>
        <taxon>Eukaryota</taxon>
        <taxon>Metazoa</taxon>
        <taxon>Ecdysozoa</taxon>
        <taxon>Arthropoda</taxon>
        <taxon>Hexapoda</taxon>
        <taxon>Insecta</taxon>
        <taxon>Pterygota</taxon>
        <taxon>Neoptera</taxon>
        <taxon>Endopterygota</taxon>
        <taxon>Coleoptera</taxon>
        <taxon>Polyphaga</taxon>
        <taxon>Elateriformia</taxon>
        <taxon>Elateroidea</taxon>
        <taxon>Elateridae</taxon>
        <taxon>Agrypninae</taxon>
        <taxon>Pyrophorini</taxon>
        <taxon>Ignelater</taxon>
    </lineage>
</organism>
<dbReference type="EMBL" id="VTPC01007111">
    <property type="protein sequence ID" value="KAF2894337.1"/>
    <property type="molecule type" value="Genomic_DNA"/>
</dbReference>
<feature type="domain" description="Single" evidence="4">
    <location>
        <begin position="55"/>
        <end position="109"/>
    </location>
</feature>
<evidence type="ECO:0000259" key="4">
    <source>
        <dbReference type="Pfam" id="PF15430"/>
    </source>
</evidence>
<protein>
    <recommendedName>
        <fullName evidence="4">Single domain-containing protein</fullName>
    </recommendedName>
</protein>
<evidence type="ECO:0000256" key="2">
    <source>
        <dbReference type="ARBA" id="ARBA00022525"/>
    </source>
</evidence>
<evidence type="ECO:0000313" key="6">
    <source>
        <dbReference type="Proteomes" id="UP000801492"/>
    </source>
</evidence>
<keyword evidence="6" id="KW-1185">Reference proteome</keyword>
<dbReference type="AlphaFoldDB" id="A0A8K0D1F6"/>
<comment type="caution">
    <text evidence="5">The sequence shown here is derived from an EMBL/GenBank/DDBJ whole genome shotgun (WGS) entry which is preliminary data.</text>
</comment>
<dbReference type="Pfam" id="PF15430">
    <property type="entry name" value="SVWC"/>
    <property type="match status" value="1"/>
</dbReference>
<reference evidence="5" key="1">
    <citation type="submission" date="2019-08" db="EMBL/GenBank/DDBJ databases">
        <title>The genome of the North American firefly Photinus pyralis.</title>
        <authorList>
            <consortium name="Photinus pyralis genome working group"/>
            <person name="Fallon T.R."/>
            <person name="Sander Lower S.E."/>
            <person name="Weng J.-K."/>
        </authorList>
    </citation>
    <scope>NUCLEOTIDE SEQUENCE</scope>
    <source>
        <strain evidence="5">TRF0915ILg1</strain>
        <tissue evidence="5">Whole body</tissue>
    </source>
</reference>
<dbReference type="InterPro" id="IPR029277">
    <property type="entry name" value="SVWC_dom"/>
</dbReference>
<dbReference type="OrthoDB" id="6761907at2759"/>
<feature type="signal peptide" evidence="3">
    <location>
        <begin position="1"/>
        <end position="22"/>
    </location>
</feature>